<keyword evidence="3" id="KW-1185">Reference proteome</keyword>
<dbReference type="CDD" id="cd18808">
    <property type="entry name" value="SF1_C_Upf1"/>
    <property type="match status" value="1"/>
</dbReference>
<reference evidence="2 3" key="1">
    <citation type="submission" date="2024-10" db="EMBL/GenBank/DDBJ databases">
        <title>Updated reference genomes for cyclostephanoid diatoms.</title>
        <authorList>
            <person name="Roberts W.R."/>
            <person name="Alverson A.J."/>
        </authorList>
    </citation>
    <scope>NUCLEOTIDE SEQUENCE [LARGE SCALE GENOMIC DNA]</scope>
    <source>
        <strain evidence="2 3">AJA010-31</strain>
    </source>
</reference>
<dbReference type="Gene3D" id="3.40.50.300">
    <property type="entry name" value="P-loop containing nucleotide triphosphate hydrolases"/>
    <property type="match status" value="2"/>
</dbReference>
<gene>
    <name evidence="2" type="ORF">ACHAWO_000872</name>
</gene>
<comment type="caution">
    <text evidence="2">The sequence shown here is derived from an EMBL/GenBank/DDBJ whole genome shotgun (WGS) entry which is preliminary data.</text>
</comment>
<dbReference type="PANTHER" id="PTHR10887">
    <property type="entry name" value="DNA2/NAM7 HELICASE FAMILY"/>
    <property type="match status" value="1"/>
</dbReference>
<name>A0ABD3P0S6_9STRA</name>
<dbReference type="SUPFAM" id="SSF52540">
    <property type="entry name" value="P-loop containing nucleoside triphosphate hydrolases"/>
    <property type="match status" value="1"/>
</dbReference>
<evidence type="ECO:0000313" key="3">
    <source>
        <dbReference type="Proteomes" id="UP001530400"/>
    </source>
</evidence>
<dbReference type="Pfam" id="PF13087">
    <property type="entry name" value="AAA_12"/>
    <property type="match status" value="1"/>
</dbReference>
<dbReference type="AlphaFoldDB" id="A0ABD3P0S6"/>
<evidence type="ECO:0000313" key="2">
    <source>
        <dbReference type="EMBL" id="KAL3781805.1"/>
    </source>
</evidence>
<dbReference type="InterPro" id="IPR047187">
    <property type="entry name" value="SF1_C_Upf1"/>
</dbReference>
<dbReference type="Proteomes" id="UP001530400">
    <property type="component" value="Unassembled WGS sequence"/>
</dbReference>
<dbReference type="EMBL" id="JALLPJ020000830">
    <property type="protein sequence ID" value="KAL3781805.1"/>
    <property type="molecule type" value="Genomic_DNA"/>
</dbReference>
<feature type="domain" description="DNA2/NAM7 helicase-like C-terminal" evidence="1">
    <location>
        <begin position="725"/>
        <end position="937"/>
    </location>
</feature>
<dbReference type="InterPro" id="IPR041679">
    <property type="entry name" value="DNA2/NAM7-like_C"/>
</dbReference>
<dbReference type="PANTHER" id="PTHR10887:SF341">
    <property type="entry name" value="NFX1-TYPE ZINC FINGER-CONTAINING PROTEIN 1"/>
    <property type="match status" value="1"/>
</dbReference>
<dbReference type="InterPro" id="IPR045055">
    <property type="entry name" value="DNA2/NAM7-like"/>
</dbReference>
<organism evidence="2 3">
    <name type="scientific">Cyclotella atomus</name>
    <dbReference type="NCBI Taxonomy" id="382360"/>
    <lineage>
        <taxon>Eukaryota</taxon>
        <taxon>Sar</taxon>
        <taxon>Stramenopiles</taxon>
        <taxon>Ochrophyta</taxon>
        <taxon>Bacillariophyta</taxon>
        <taxon>Coscinodiscophyceae</taxon>
        <taxon>Thalassiosirophycidae</taxon>
        <taxon>Stephanodiscales</taxon>
        <taxon>Stephanodiscaceae</taxon>
        <taxon>Cyclotella</taxon>
    </lineage>
</organism>
<proteinExistence type="predicted"/>
<evidence type="ECO:0000259" key="1">
    <source>
        <dbReference type="Pfam" id="PF13087"/>
    </source>
</evidence>
<dbReference type="InterPro" id="IPR027417">
    <property type="entry name" value="P-loop_NTPase"/>
</dbReference>
<protein>
    <recommendedName>
        <fullName evidence="1">DNA2/NAM7 helicase-like C-terminal domain-containing protein</fullName>
    </recommendedName>
</protein>
<sequence>MKINSSVGSPPILVLSYKNHATDEFLVDLLKVVGTSLSGASKYGKRFGRFAGGNSQLVRMGNPGDSSLVQYSERALAHRADPSVGIREREVQDLQDLRRACQRAQKSGSLFRSYHSDMFDNTGSNQSSTKNQQKAAAYEATEILFAAIVRNYFLETIVFKEPDLTGDDLFKALLDISSILNKDNDDDPKFQDLQKRGQSLPKGSIPDMMRSLFDGIQHYIANNPFYNDPYELIFMFLMGERPKPSCVYQEYDESGQATCCGEIAEFDDIPLCRDHRCQHGQCENEVAKPGTKYCISHVCRSDGCDQHVCMHDSNAAKELFCHDHACFQCILLGKTPALEALDEPPRNTCENHLLCSVLDCQDLAVMDEDYCSAHKSTKCKADGCSEWAIARGLPFCRYHEREMEKLKNASNARTTTQAGIKSNDSRVSLRQCMSNNKKGKPCKSPPMPGCDFCEAHAPKDGTGFKAQQKQQEESTKSIEAETNIDSEKEIVFNTELLPDNKASETHENIGDEEYGLPPDLDNLDLTRYDADEVNEGDGTQHIREIFDVESGDDDSSETSSDEDEFKECIEEDEAHVYECQSVDVERFQDPKDWSWTLSLNERWAACQAFLYHQCDMLLRVQDLVKRELPLARKRMHDAESRAKARVFENKTVIGGTIVGCIARLEEIRATRPFAVVIEEASEVMEPLLFACLCPSTVKLEMIGDHLQLQPSLMDKFDFTRINKVNVSMFERLVCAPDDHRVPSGVLSVQRRMRKDVCDLTREYYAGIVTIEDHPVCSTKVLPGKEAHNSFWQGREVPGVQSHLYLWTHSGTQGKADVGVSKQNRKEAQMCVNLAYYLVRCGVSRPSIAILTPYKGQLMLIRKMLLSDNTKSKLLAYDSSHADQVRLSTVDRFQGDEADVVIASLVVDERSRTQFVKLQNRMIVLLSRARIGCYVLGNIGYFNNARHAGGKDARHWMRTFEMLERPAESSDNATEKTITVNAALDPTSVSSEPENDTVTIPLSRAFFDSSRVGTALPLCCPQHPLL</sequence>
<accession>A0ABD3P0S6</accession>